<dbReference type="InterPro" id="IPR039647">
    <property type="entry name" value="EF_hand_pair_protein_CML-like"/>
</dbReference>
<dbReference type="FunFam" id="1.10.238.10:FF:000089">
    <property type="entry name" value="calmodulin-like protein 3"/>
    <property type="match status" value="1"/>
</dbReference>
<name>A0A835QCN2_VANPL</name>
<evidence type="ECO:0000256" key="4">
    <source>
        <dbReference type="ARBA" id="ARBA00022837"/>
    </source>
</evidence>
<keyword evidence="3" id="KW-0677">Repeat</keyword>
<dbReference type="InterPro" id="IPR018247">
    <property type="entry name" value="EF_Hand_1_Ca_BS"/>
</dbReference>
<sequence>MELLGKIVFHGPAAALRDFLCCCTELTRLLPGSNGPSCAPPRAEKDVIFRRVGDRGEEQRTVEAAVRGLGMEWGEGEGAMGAVEELLAEKEASEWELEEAFYVFDRNEDGFITAEEVWNVMRRLGFEEGRRLEDCERMIRAFDEDGDGKISFLEFRRMMENAI</sequence>
<reference evidence="6 7" key="1">
    <citation type="journal article" date="2020" name="Nat. Food">
        <title>A phased Vanilla planifolia genome enables genetic improvement of flavour and production.</title>
        <authorList>
            <person name="Hasing T."/>
            <person name="Tang H."/>
            <person name="Brym M."/>
            <person name="Khazi F."/>
            <person name="Huang T."/>
            <person name="Chambers A.H."/>
        </authorList>
    </citation>
    <scope>NUCLEOTIDE SEQUENCE [LARGE SCALE GENOMIC DNA]</scope>
    <source>
        <tissue evidence="6">Leaf</tissue>
    </source>
</reference>
<dbReference type="SMART" id="SM00054">
    <property type="entry name" value="EFh"/>
    <property type="match status" value="2"/>
</dbReference>
<evidence type="ECO:0000313" key="6">
    <source>
        <dbReference type="EMBL" id="KAG0466428.1"/>
    </source>
</evidence>
<keyword evidence="4" id="KW-0106">Calcium</keyword>
<dbReference type="Proteomes" id="UP000636800">
    <property type="component" value="Unassembled WGS sequence"/>
</dbReference>
<evidence type="ECO:0000259" key="5">
    <source>
        <dbReference type="PROSITE" id="PS50222"/>
    </source>
</evidence>
<dbReference type="SUPFAM" id="SSF47473">
    <property type="entry name" value="EF-hand"/>
    <property type="match status" value="1"/>
</dbReference>
<keyword evidence="7" id="KW-1185">Reference proteome</keyword>
<evidence type="ECO:0000256" key="2">
    <source>
        <dbReference type="ARBA" id="ARBA00022723"/>
    </source>
</evidence>
<feature type="domain" description="EF-hand" evidence="5">
    <location>
        <begin position="130"/>
        <end position="163"/>
    </location>
</feature>
<dbReference type="OrthoDB" id="2019504at2759"/>
<organism evidence="6 7">
    <name type="scientific">Vanilla planifolia</name>
    <name type="common">Vanilla</name>
    <dbReference type="NCBI Taxonomy" id="51239"/>
    <lineage>
        <taxon>Eukaryota</taxon>
        <taxon>Viridiplantae</taxon>
        <taxon>Streptophyta</taxon>
        <taxon>Embryophyta</taxon>
        <taxon>Tracheophyta</taxon>
        <taxon>Spermatophyta</taxon>
        <taxon>Magnoliopsida</taxon>
        <taxon>Liliopsida</taxon>
        <taxon>Asparagales</taxon>
        <taxon>Orchidaceae</taxon>
        <taxon>Vanilloideae</taxon>
        <taxon>Vanilleae</taxon>
        <taxon>Vanilla</taxon>
    </lineage>
</organism>
<dbReference type="PROSITE" id="PS00018">
    <property type="entry name" value="EF_HAND_1"/>
    <property type="match status" value="2"/>
</dbReference>
<dbReference type="PANTHER" id="PTHR10891">
    <property type="entry name" value="EF-HAND CALCIUM-BINDING DOMAIN CONTAINING PROTEIN"/>
    <property type="match status" value="1"/>
</dbReference>
<dbReference type="CDD" id="cd00051">
    <property type="entry name" value="EFh"/>
    <property type="match status" value="1"/>
</dbReference>
<accession>A0A835QCN2</accession>
<comment type="function">
    <text evidence="1">Potential calcium sensor.</text>
</comment>
<dbReference type="AlphaFoldDB" id="A0A835QCN2"/>
<comment type="caution">
    <text evidence="6">The sequence shown here is derived from an EMBL/GenBank/DDBJ whole genome shotgun (WGS) entry which is preliminary data.</text>
</comment>
<protein>
    <recommendedName>
        <fullName evidence="5">EF-hand domain-containing protein</fullName>
    </recommendedName>
</protein>
<dbReference type="PROSITE" id="PS50222">
    <property type="entry name" value="EF_HAND_2"/>
    <property type="match status" value="2"/>
</dbReference>
<feature type="domain" description="EF-hand" evidence="5">
    <location>
        <begin position="92"/>
        <end position="127"/>
    </location>
</feature>
<dbReference type="GO" id="GO:0005509">
    <property type="term" value="F:calcium ion binding"/>
    <property type="evidence" value="ECO:0007669"/>
    <property type="project" value="InterPro"/>
</dbReference>
<proteinExistence type="predicted"/>
<dbReference type="InterPro" id="IPR002048">
    <property type="entry name" value="EF_hand_dom"/>
</dbReference>
<evidence type="ECO:0000313" key="7">
    <source>
        <dbReference type="Proteomes" id="UP000636800"/>
    </source>
</evidence>
<keyword evidence="2" id="KW-0479">Metal-binding</keyword>
<dbReference type="Gene3D" id="1.10.238.10">
    <property type="entry name" value="EF-hand"/>
    <property type="match status" value="1"/>
</dbReference>
<dbReference type="Pfam" id="PF13499">
    <property type="entry name" value="EF-hand_7"/>
    <property type="match status" value="1"/>
</dbReference>
<evidence type="ECO:0000256" key="3">
    <source>
        <dbReference type="ARBA" id="ARBA00022737"/>
    </source>
</evidence>
<evidence type="ECO:0000256" key="1">
    <source>
        <dbReference type="ARBA" id="ARBA00003291"/>
    </source>
</evidence>
<dbReference type="EMBL" id="JADCNL010000009">
    <property type="protein sequence ID" value="KAG0466428.1"/>
    <property type="molecule type" value="Genomic_DNA"/>
</dbReference>
<dbReference type="InterPro" id="IPR011992">
    <property type="entry name" value="EF-hand-dom_pair"/>
</dbReference>
<gene>
    <name evidence="6" type="ORF">HPP92_018008</name>
</gene>